<evidence type="ECO:0000313" key="2">
    <source>
        <dbReference type="Proteomes" id="UP000324611"/>
    </source>
</evidence>
<dbReference type="AlphaFoldDB" id="A0A5B2VRR5"/>
<proteinExistence type="predicted"/>
<accession>A0A5B2VRR5</accession>
<dbReference type="RefSeq" id="WP_149839038.1">
    <property type="nucleotide sequence ID" value="NZ_VUOC01000003.1"/>
</dbReference>
<keyword evidence="2" id="KW-1185">Reference proteome</keyword>
<reference evidence="1 2" key="1">
    <citation type="submission" date="2019-09" db="EMBL/GenBank/DDBJ databases">
        <title>Chitinophaga ginsengihumi sp. nov., isolated from soil of ginseng rhizosphere.</title>
        <authorList>
            <person name="Lee J."/>
        </authorList>
    </citation>
    <scope>NUCLEOTIDE SEQUENCE [LARGE SCALE GENOMIC DNA]</scope>
    <source>
        <strain evidence="1 2">BN140078</strain>
    </source>
</reference>
<name>A0A5B2VRR5_9BACT</name>
<dbReference type="Proteomes" id="UP000324611">
    <property type="component" value="Unassembled WGS sequence"/>
</dbReference>
<gene>
    <name evidence="1" type="ORF">F0L74_16650</name>
</gene>
<reference evidence="1 2" key="2">
    <citation type="submission" date="2019-09" db="EMBL/GenBank/DDBJ databases">
        <authorList>
            <person name="Jin C."/>
        </authorList>
    </citation>
    <scope>NUCLEOTIDE SEQUENCE [LARGE SCALE GENOMIC DNA]</scope>
    <source>
        <strain evidence="1 2">BN140078</strain>
    </source>
</reference>
<organism evidence="1 2">
    <name type="scientific">Chitinophaga agrisoli</name>
    <dbReference type="NCBI Taxonomy" id="2607653"/>
    <lineage>
        <taxon>Bacteria</taxon>
        <taxon>Pseudomonadati</taxon>
        <taxon>Bacteroidota</taxon>
        <taxon>Chitinophagia</taxon>
        <taxon>Chitinophagales</taxon>
        <taxon>Chitinophagaceae</taxon>
        <taxon>Chitinophaga</taxon>
    </lineage>
</organism>
<comment type="caution">
    <text evidence="1">The sequence shown here is derived from an EMBL/GenBank/DDBJ whole genome shotgun (WGS) entry which is preliminary data.</text>
</comment>
<evidence type="ECO:0000313" key="1">
    <source>
        <dbReference type="EMBL" id="KAA2241524.1"/>
    </source>
</evidence>
<sequence>MKAKKTNPPDQPNILDIVYKFMAKLALDFRDTMGAECDWSTPTFYRKMKHAKSINKAERDMIYKIVQEKADDFREWVHDLRKFHR</sequence>
<dbReference type="EMBL" id="VUOC01000003">
    <property type="protein sequence ID" value="KAA2241524.1"/>
    <property type="molecule type" value="Genomic_DNA"/>
</dbReference>
<protein>
    <submittedName>
        <fullName evidence="1">Uncharacterized protein</fullName>
    </submittedName>
</protein>